<name>A0ABV8X9Z4_9GAMM</name>
<organism evidence="1 2">
    <name type="scientific">Chromohalobacter beijerinckii</name>
    <dbReference type="NCBI Taxonomy" id="86179"/>
    <lineage>
        <taxon>Bacteria</taxon>
        <taxon>Pseudomonadati</taxon>
        <taxon>Pseudomonadota</taxon>
        <taxon>Gammaproteobacteria</taxon>
        <taxon>Oceanospirillales</taxon>
        <taxon>Halomonadaceae</taxon>
        <taxon>Chromohalobacter</taxon>
    </lineage>
</organism>
<evidence type="ECO:0000313" key="2">
    <source>
        <dbReference type="Proteomes" id="UP001596015"/>
    </source>
</evidence>
<keyword evidence="2" id="KW-1185">Reference proteome</keyword>
<evidence type="ECO:0000313" key="1">
    <source>
        <dbReference type="EMBL" id="MFC4414821.1"/>
    </source>
</evidence>
<protein>
    <submittedName>
        <fullName evidence="1">Type II toxin-antitoxin system HipA family toxin</fullName>
    </submittedName>
</protein>
<accession>A0ABV8X9Z4</accession>
<dbReference type="Proteomes" id="UP001596015">
    <property type="component" value="Unassembled WGS sequence"/>
</dbReference>
<proteinExistence type="predicted"/>
<feature type="non-terminal residue" evidence="1">
    <location>
        <position position="1"/>
    </location>
</feature>
<gene>
    <name evidence="1" type="ORF">ACFO0E_00105</name>
</gene>
<dbReference type="EMBL" id="JBHSEO010000004">
    <property type="protein sequence ID" value="MFC4414821.1"/>
    <property type="molecule type" value="Genomic_DNA"/>
</dbReference>
<comment type="caution">
    <text evidence="1">The sequence shown here is derived from an EMBL/GenBank/DDBJ whole genome shotgun (WGS) entry which is preliminary data.</text>
</comment>
<sequence length="95" mass="10861">DARRRGWRLAPAFDLNPMPGDRRESKIWLTEDSGPIDSRQILMEGAPYFRMSVQEATTAWDEVTRAVGAWRSMGKDLGMRKRDLTDFSPAFDPDS</sequence>
<reference evidence="2" key="1">
    <citation type="journal article" date="2019" name="Int. J. Syst. Evol. Microbiol.">
        <title>The Global Catalogue of Microorganisms (GCM) 10K type strain sequencing project: providing services to taxonomists for standard genome sequencing and annotation.</title>
        <authorList>
            <consortium name="The Broad Institute Genomics Platform"/>
            <consortium name="The Broad Institute Genome Sequencing Center for Infectious Disease"/>
            <person name="Wu L."/>
            <person name="Ma J."/>
        </authorList>
    </citation>
    <scope>NUCLEOTIDE SEQUENCE [LARGE SCALE GENOMIC DNA]</scope>
    <source>
        <strain evidence="2">CCUG 49679</strain>
    </source>
</reference>